<comment type="similarity">
    <text evidence="2">Belongs to the FliR/MopE/SpaR family.</text>
</comment>
<evidence type="ECO:0000256" key="6">
    <source>
        <dbReference type="ARBA" id="ARBA00023136"/>
    </source>
</evidence>
<dbReference type="EMBL" id="BPQH01000022">
    <property type="protein sequence ID" value="GJD52839.1"/>
    <property type="molecule type" value="Genomic_DNA"/>
</dbReference>
<feature type="transmembrane region" description="Helical" evidence="7">
    <location>
        <begin position="76"/>
        <end position="97"/>
    </location>
</feature>
<dbReference type="Pfam" id="PF01311">
    <property type="entry name" value="Bac_export_1"/>
    <property type="match status" value="1"/>
</dbReference>
<evidence type="ECO:0000256" key="3">
    <source>
        <dbReference type="ARBA" id="ARBA00022475"/>
    </source>
</evidence>
<dbReference type="Proteomes" id="UP001055167">
    <property type="component" value="Unassembled WGS sequence"/>
</dbReference>
<evidence type="ECO:0000256" key="2">
    <source>
        <dbReference type="ARBA" id="ARBA00009772"/>
    </source>
</evidence>
<dbReference type="NCBIfam" id="NF009416">
    <property type="entry name" value="PRK12780.1"/>
    <property type="match status" value="1"/>
</dbReference>
<comment type="subcellular location">
    <subcellularLocation>
        <location evidence="1">Cell membrane</location>
        <topology evidence="1">Multi-pass membrane protein</topology>
    </subcellularLocation>
</comment>
<keyword evidence="6 7" id="KW-0472">Membrane</keyword>
<reference evidence="8" key="2">
    <citation type="submission" date="2021-08" db="EMBL/GenBank/DDBJ databases">
        <authorList>
            <person name="Tani A."/>
            <person name="Ola A."/>
            <person name="Ogura Y."/>
            <person name="Katsura K."/>
            <person name="Hayashi T."/>
        </authorList>
    </citation>
    <scope>NUCLEOTIDE SEQUENCE</scope>
    <source>
        <strain evidence="8">KCTC 52305</strain>
    </source>
</reference>
<accession>A0ABQ4R6Q6</accession>
<feature type="transmembrane region" description="Helical" evidence="7">
    <location>
        <begin position="219"/>
        <end position="239"/>
    </location>
</feature>
<proteinExistence type="inferred from homology"/>
<evidence type="ECO:0000313" key="9">
    <source>
        <dbReference type="Proteomes" id="UP001055167"/>
    </source>
</evidence>
<comment type="caution">
    <text evidence="8">The sequence shown here is derived from an EMBL/GenBank/DDBJ whole genome shotgun (WGS) entry which is preliminary data.</text>
</comment>
<keyword evidence="4 7" id="KW-0812">Transmembrane</keyword>
<dbReference type="PANTHER" id="PTHR30065:SF1">
    <property type="entry name" value="SURFACE PRESENTATION OF ANTIGENS PROTEIN SPAR"/>
    <property type="match status" value="1"/>
</dbReference>
<feature type="transmembrane region" description="Helical" evidence="7">
    <location>
        <begin position="14"/>
        <end position="32"/>
    </location>
</feature>
<keyword evidence="5 7" id="KW-1133">Transmembrane helix</keyword>
<dbReference type="RefSeq" id="WP_128564714.1">
    <property type="nucleotide sequence ID" value="NZ_BPQH01000022.1"/>
</dbReference>
<evidence type="ECO:0000313" key="8">
    <source>
        <dbReference type="EMBL" id="GJD52839.1"/>
    </source>
</evidence>
<dbReference type="InterPro" id="IPR002010">
    <property type="entry name" value="T3SS_IM_R"/>
</dbReference>
<protein>
    <recommendedName>
        <fullName evidence="10">Flagellar biosynthetic protein FliR</fullName>
    </recommendedName>
</protein>
<evidence type="ECO:0000256" key="5">
    <source>
        <dbReference type="ARBA" id="ARBA00022989"/>
    </source>
</evidence>
<evidence type="ECO:0000256" key="1">
    <source>
        <dbReference type="ARBA" id="ARBA00004651"/>
    </source>
</evidence>
<gene>
    <name evidence="8" type="ORF">OPKNFCMD_5606</name>
</gene>
<name>A0ABQ4R6Q6_9HYPH</name>
<dbReference type="PRINTS" id="PR00953">
    <property type="entry name" value="TYPE3IMRPROT"/>
</dbReference>
<keyword evidence="3" id="KW-1003">Cell membrane</keyword>
<evidence type="ECO:0000256" key="4">
    <source>
        <dbReference type="ARBA" id="ARBA00022692"/>
    </source>
</evidence>
<feature type="transmembrane region" description="Helical" evidence="7">
    <location>
        <begin position="185"/>
        <end position="207"/>
    </location>
</feature>
<organism evidence="8 9">
    <name type="scientific">Methylobacterium crusticola</name>
    <dbReference type="NCBI Taxonomy" id="1697972"/>
    <lineage>
        <taxon>Bacteria</taxon>
        <taxon>Pseudomonadati</taxon>
        <taxon>Pseudomonadota</taxon>
        <taxon>Alphaproteobacteria</taxon>
        <taxon>Hyphomicrobiales</taxon>
        <taxon>Methylobacteriaceae</taxon>
        <taxon>Methylobacterium</taxon>
    </lineage>
</organism>
<sequence>MTVPGPGGLVGPESVLGVFLIFCRVGGCLLVVPGFSSPRVPQQVRLLIAGAVSLAVAPLLLPLFQSRLAGQAPAETLAWIAAETLTGLTIGFLGRIFVVVLETVMNAAAVMVGFGGLPGAPVEGTDPVPAVEALILLTATALLFAADLHWELLRGLVESYARIPPGESLATPLMLTRIVDQVADAFALGLRITAPFVVYAVTVNLAAGFINKLTPTIPVYFVATPFVMVGGLLVLYHLAGEFMTQFLLGYAAWLRRG</sequence>
<dbReference type="PANTHER" id="PTHR30065">
    <property type="entry name" value="FLAGELLAR BIOSYNTHETIC PROTEIN FLIR"/>
    <property type="match status" value="1"/>
</dbReference>
<feature type="transmembrane region" description="Helical" evidence="7">
    <location>
        <begin position="44"/>
        <end position="64"/>
    </location>
</feature>
<evidence type="ECO:0008006" key="10">
    <source>
        <dbReference type="Google" id="ProtNLM"/>
    </source>
</evidence>
<reference evidence="8" key="1">
    <citation type="journal article" date="2021" name="Front. Microbiol.">
        <title>Comprehensive Comparative Genomics and Phenotyping of Methylobacterium Species.</title>
        <authorList>
            <person name="Alessa O."/>
            <person name="Ogura Y."/>
            <person name="Fujitani Y."/>
            <person name="Takami H."/>
            <person name="Hayashi T."/>
            <person name="Sahin N."/>
            <person name="Tani A."/>
        </authorList>
    </citation>
    <scope>NUCLEOTIDE SEQUENCE</scope>
    <source>
        <strain evidence="8">KCTC 52305</strain>
    </source>
</reference>
<evidence type="ECO:0000256" key="7">
    <source>
        <dbReference type="SAM" id="Phobius"/>
    </source>
</evidence>
<keyword evidence="9" id="KW-1185">Reference proteome</keyword>